<evidence type="ECO:0000256" key="1">
    <source>
        <dbReference type="ARBA" id="ARBA00000274"/>
    </source>
</evidence>
<keyword evidence="2" id="KW-0203">Cytokinin biosynthesis</keyword>
<dbReference type="PANTHER" id="PTHR43393">
    <property type="entry name" value="CYTOKININ RIBOSIDE 5'-MONOPHOSPHATE PHOSPHORIBOHYDROLASE"/>
    <property type="match status" value="1"/>
</dbReference>
<dbReference type="Gene3D" id="3.40.50.450">
    <property type="match status" value="1"/>
</dbReference>
<dbReference type="NCBIfam" id="TIGR00730">
    <property type="entry name" value="Rossman fold protein, TIGR00730 family"/>
    <property type="match status" value="1"/>
</dbReference>
<comment type="similarity">
    <text evidence="2">Belongs to the LOG family.</text>
</comment>
<gene>
    <name evidence="3" type="ORF">HQN85_07740</name>
</gene>
<dbReference type="Proteomes" id="UP000762110">
    <property type="component" value="Unassembled WGS sequence"/>
</dbReference>
<dbReference type="SUPFAM" id="SSF102405">
    <property type="entry name" value="MCP/YpsA-like"/>
    <property type="match status" value="1"/>
</dbReference>
<dbReference type="RefSeq" id="WP_173270927.1">
    <property type="nucleotide sequence ID" value="NZ_JABMKV010000002.1"/>
</dbReference>
<name>A0ABX2DCS8_9SPHI</name>
<keyword evidence="2" id="KW-0378">Hydrolase</keyword>
<comment type="caution">
    <text evidence="3">The sequence shown here is derived from an EMBL/GenBank/DDBJ whole genome shotgun (WGS) entry which is preliminary data.</text>
</comment>
<dbReference type="EMBL" id="JABMKV010000002">
    <property type="protein sequence ID" value="NQX31612.1"/>
    <property type="molecule type" value="Genomic_DNA"/>
</dbReference>
<dbReference type="EC" id="3.2.2.n1" evidence="2"/>
<evidence type="ECO:0000313" key="4">
    <source>
        <dbReference type="Proteomes" id="UP000762110"/>
    </source>
</evidence>
<dbReference type="InterPro" id="IPR031100">
    <property type="entry name" value="LOG_fam"/>
</dbReference>
<accession>A0ABX2DCS8</accession>
<comment type="catalytic activity">
    <reaction evidence="1">
        <text>AMP + H2O = D-ribose 5-phosphate + adenine</text>
        <dbReference type="Rhea" id="RHEA:20129"/>
        <dbReference type="ChEBI" id="CHEBI:15377"/>
        <dbReference type="ChEBI" id="CHEBI:16708"/>
        <dbReference type="ChEBI" id="CHEBI:78346"/>
        <dbReference type="ChEBI" id="CHEBI:456215"/>
        <dbReference type="EC" id="3.2.2.4"/>
    </reaction>
</comment>
<proteinExistence type="inferred from homology"/>
<protein>
    <recommendedName>
        <fullName evidence="2">Cytokinin riboside 5'-monophosphate phosphoribohydrolase</fullName>
        <ecNumber evidence="2">3.2.2.n1</ecNumber>
    </recommendedName>
</protein>
<dbReference type="Pfam" id="PF03641">
    <property type="entry name" value="Lysine_decarbox"/>
    <property type="match status" value="1"/>
</dbReference>
<reference evidence="3 4" key="1">
    <citation type="submission" date="2020-05" db="EMBL/GenBank/DDBJ databases">
        <title>Description of Pedobacter foliorum sp. nov.</title>
        <authorList>
            <person name="Qi S."/>
            <person name="Carlier A."/>
            <person name="Cnockaert M."/>
            <person name="Vandamme P."/>
        </authorList>
    </citation>
    <scope>NUCLEOTIDE SEQUENCE [LARGE SCALE GENOMIC DNA]</scope>
    <source>
        <strain evidence="3 4">LMG 31300</strain>
    </source>
</reference>
<organism evidence="3 4">
    <name type="scientific">Pedobacter boryungensis</name>
    <dbReference type="NCBI Taxonomy" id="869962"/>
    <lineage>
        <taxon>Bacteria</taxon>
        <taxon>Pseudomonadati</taxon>
        <taxon>Bacteroidota</taxon>
        <taxon>Sphingobacteriia</taxon>
        <taxon>Sphingobacteriales</taxon>
        <taxon>Sphingobacteriaceae</taxon>
        <taxon>Pedobacter</taxon>
    </lineage>
</organism>
<sequence length="255" mass="28888">MDATYSTPAVDEIKISEKKKDSEKIFLEGPRSRLKELIFTIKVLFEFISGFRVLHFLGPCVAVFGSARITEDSPYYESARKIGAGLAGQGFTTITGGGPGIMEAANRGAQESLGQSIGCNIRLPKEQYPNPYLDKWFNFKYFFVRKVLMFKYSDAFIIMPGGIGTLDEFFEALTLIQTKKILDFPIILFGTKFWQPLRPLFASMLEAKMISSEDLNLVLFTDSVEETLQHIKTIAMAKHAEKRRQAFRRLRILGE</sequence>
<dbReference type="PANTHER" id="PTHR43393:SF3">
    <property type="entry name" value="LYSINE DECARBOXYLASE-LIKE PROTEIN"/>
    <property type="match status" value="1"/>
</dbReference>
<evidence type="ECO:0000256" key="2">
    <source>
        <dbReference type="RuleBase" id="RU363015"/>
    </source>
</evidence>
<dbReference type="InterPro" id="IPR005269">
    <property type="entry name" value="LOG"/>
</dbReference>
<keyword evidence="4" id="KW-1185">Reference proteome</keyword>
<evidence type="ECO:0000313" key="3">
    <source>
        <dbReference type="EMBL" id="NQX31612.1"/>
    </source>
</evidence>
<dbReference type="InterPro" id="IPR052341">
    <property type="entry name" value="LOG_family_nucleotidases"/>
</dbReference>